<accession>A0A080M835</accession>
<evidence type="ECO:0000313" key="3">
    <source>
        <dbReference type="EMBL" id="QLH51240.1"/>
    </source>
</evidence>
<reference evidence="3 5" key="2">
    <citation type="journal article" date="2019" name="Microbiome">
        <title>Annotated bacterial chromosomes from frame-shift-corrected long-read metagenomic data.</title>
        <authorList>
            <person name="Arumugam K."/>
            <person name="Bagci C."/>
            <person name="Bessarab I."/>
            <person name="Beier S."/>
            <person name="Buchfink B."/>
            <person name="Gorska A."/>
            <person name="Qiu G."/>
            <person name="Huson D.H."/>
            <person name="Williams R.B.H."/>
        </authorList>
    </citation>
    <scope>NUCLEOTIDE SEQUENCE [LARGE SCALE GENOMIC DNA]</scope>
    <source>
        <strain evidence="3">SSA1</strain>
    </source>
</reference>
<dbReference type="EMBL" id="CP058708">
    <property type="protein sequence ID" value="QLH51240.1"/>
    <property type="molecule type" value="Genomic_DNA"/>
</dbReference>
<reference evidence="3" key="3">
    <citation type="submission" date="2020-06" db="EMBL/GenBank/DDBJ databases">
        <authorList>
            <person name="Arumugam K."/>
            <person name="Besarab I."/>
            <person name="Haryono M."/>
            <person name="Bagci C."/>
            <person name="Beier S."/>
            <person name="Buchfink B."/>
            <person name="Gorska A."/>
            <person name="Qiu G."/>
            <person name="Huson D.H."/>
            <person name="Williams R.B."/>
        </authorList>
    </citation>
    <scope>NUCLEOTIDE SEQUENCE</scope>
    <source>
        <strain evidence="3">SSA1</strain>
    </source>
</reference>
<evidence type="ECO:0000256" key="1">
    <source>
        <dbReference type="SAM" id="Phobius"/>
    </source>
</evidence>
<evidence type="ECO:0000313" key="2">
    <source>
        <dbReference type="EMBL" id="KFB76630.1"/>
    </source>
</evidence>
<evidence type="ECO:0000313" key="4">
    <source>
        <dbReference type="Proteomes" id="UP000021315"/>
    </source>
</evidence>
<reference evidence="2 4" key="1">
    <citation type="submission" date="2014-02" db="EMBL/GenBank/DDBJ databases">
        <title>Expanding our view of genomic diversity in Candidatus Accumulibacter clades.</title>
        <authorList>
            <person name="Skennerton C.T."/>
            <person name="Barr J.J."/>
            <person name="Slater F.R."/>
            <person name="Bond P.L."/>
            <person name="Tyson G.W."/>
        </authorList>
    </citation>
    <scope>NUCLEOTIDE SEQUENCE [LARGE SCALE GENOMIC DNA]</scope>
    <source>
        <strain evidence="4">SK-02</strain>
    </source>
</reference>
<keyword evidence="4" id="KW-1185">Reference proteome</keyword>
<proteinExistence type="predicted"/>
<dbReference type="RefSeq" id="WP_034949226.1">
    <property type="nucleotide sequence ID" value="NZ_JDST02000049.1"/>
</dbReference>
<gene>
    <name evidence="2" type="ORF">AW06_002267</name>
    <name evidence="3" type="ORF">HWD57_16635</name>
</gene>
<feature type="transmembrane region" description="Helical" evidence="1">
    <location>
        <begin position="126"/>
        <end position="149"/>
    </location>
</feature>
<evidence type="ECO:0000313" key="5">
    <source>
        <dbReference type="Proteomes" id="UP000509684"/>
    </source>
</evidence>
<dbReference type="AlphaFoldDB" id="A0A080M835"/>
<sequence>MPRTILAGLAGGMTMNVTMLLTFRLLGFGWNGGGILLSSPVQSPKLIAIWTQIEPLPLVVANPAPIIIGMMLFGIGHAFIYRSVSAAWPTGIFQRAVRFAGLLFFMTFLFWEFFTPFNQLGEPLPLVALELLFWATIAFAEAFVIASVCERKVSGV</sequence>
<organism evidence="2 4">
    <name type="scientific">Candidatus Accumulibacter cognatus</name>
    <dbReference type="NCBI Taxonomy" id="2954383"/>
    <lineage>
        <taxon>Bacteria</taxon>
        <taxon>Pseudomonadati</taxon>
        <taxon>Pseudomonadota</taxon>
        <taxon>Betaproteobacteria</taxon>
        <taxon>Candidatus Accumulibacter</taxon>
    </lineage>
</organism>
<keyword evidence="1" id="KW-0472">Membrane</keyword>
<feature type="transmembrane region" description="Helical" evidence="1">
    <location>
        <begin position="7"/>
        <end position="30"/>
    </location>
</feature>
<keyword evidence="1" id="KW-0812">Transmembrane</keyword>
<feature type="transmembrane region" description="Helical" evidence="1">
    <location>
        <begin position="96"/>
        <end position="114"/>
    </location>
</feature>
<dbReference type="KEGG" id="acog:HWD57_16635"/>
<dbReference type="Proteomes" id="UP000021315">
    <property type="component" value="Unassembled WGS sequence"/>
</dbReference>
<name>A0A080M835_9PROT</name>
<feature type="transmembrane region" description="Helical" evidence="1">
    <location>
        <begin position="64"/>
        <end position="84"/>
    </location>
</feature>
<evidence type="ECO:0008006" key="6">
    <source>
        <dbReference type="Google" id="ProtNLM"/>
    </source>
</evidence>
<protein>
    <recommendedName>
        <fullName evidence="6">Transmembrane protein</fullName>
    </recommendedName>
</protein>
<dbReference type="EMBL" id="JDST02000049">
    <property type="protein sequence ID" value="KFB76630.1"/>
    <property type="molecule type" value="Genomic_DNA"/>
</dbReference>
<keyword evidence="1" id="KW-1133">Transmembrane helix</keyword>
<accession>A0A7D5SBX7</accession>
<dbReference type="Proteomes" id="UP000509684">
    <property type="component" value="Chromosome"/>
</dbReference>